<protein>
    <recommendedName>
        <fullName evidence="3">Spindle and centriole-associated protein 1</fullName>
    </recommendedName>
    <alternativeName>
        <fullName evidence="10">Coiled-coil domain-containing protein 52</fullName>
    </alternativeName>
</protein>
<dbReference type="Proteomes" id="UP000694552">
    <property type="component" value="Unplaced"/>
</dbReference>
<sequence length="864" mass="96597">MSLLRGPRPRAAGRKGLRKPPAVKRDWDSTVQDLTVHRATAEDILRRHEIHKSRNKALAHLELQEKALKRKWKKQKQLTADSLEKRKLSLMREILSDQYHLQDVLERSDQVMAVAKDLFGDAPRTRTGFPNVTMAPNCDLESSQGPIVQKCDPPTQLSILSESVADAQTLKEVEEEALSIYQSEEGHHDSLNFKSSISSDRLLRLLREENSLVNSPLWAEKDMRKTALSQESNVPLTPTTVSPSLDQSALNATSVVKRVHSRLQNEDDKETVDSTYTVRQVLNPNSRKQNQTAAKMKRKQSTQNSARQRRDDSPANSIPIDLQRDNKSSLDVLNRMIHEVERELEEYEQCTGREVQKTERSEGLTGFTLSLVNALCRLMRYLKESEMQLREKEVMRQQHEEMLNEHRELIDALTAEILLVREENTTIQKKLQQYMTVTDEQLISLTEAFKGLPLVESRREQSPNHFGVASKGPVNSQEKPDLSYFEPRAGAGNREGMLKFPQEELPFKILQRSGASGGAGAGRSLPSHVFQPAVLLSPPRQKSSQELSPLQNARHLRFPSADGVTQPLSPRMVGPLKSGNPMPLQPVLQTDKGVSFTAVSQPPENTEREPCKERSLPSCLRTQSTTEENCLISQRQPIPPADKELESSHEKISLSCSGDTRKNSSAEELFQNGDLLGQIAELTRQNSLIKAQLSKFRGFSEDTSDCLHQPDPIPNANPSPDSSQGQTHLVVSKSLEERIAELNRQSTEARDKLLQLIDQQKLVAADTIPPMISPGLSPSLNYTENAKRTIEVSIPVAVAMDSSKEDSVSPASMTSIRRSVGDSSKPCSPLSATSESVKLTPVSQRQKVEKQKEEGWFALSMHVG</sequence>
<feature type="compositionally biased region" description="Polar residues" evidence="12">
    <location>
        <begin position="809"/>
        <end position="845"/>
    </location>
</feature>
<proteinExistence type="predicted"/>
<dbReference type="GO" id="GO:0005814">
    <property type="term" value="C:centriole"/>
    <property type="evidence" value="ECO:0007669"/>
    <property type="project" value="UniProtKB-SubCell"/>
</dbReference>
<dbReference type="PANTHER" id="PTHR31167">
    <property type="entry name" value="SPINDLE AND CENTRIOLE ASSOCIATED PROTEIN 1 SPICE1"/>
    <property type="match status" value="1"/>
</dbReference>
<dbReference type="GO" id="GO:0005813">
    <property type="term" value="C:centrosome"/>
    <property type="evidence" value="ECO:0007669"/>
    <property type="project" value="TreeGrafter"/>
</dbReference>
<feature type="coiled-coil region" evidence="11">
    <location>
        <begin position="382"/>
        <end position="423"/>
    </location>
</feature>
<feature type="region of interest" description="Disordered" evidence="12">
    <location>
        <begin position="701"/>
        <end position="727"/>
    </location>
</feature>
<keyword evidence="8" id="KW-0206">Cytoskeleton</keyword>
<evidence type="ECO:0000256" key="12">
    <source>
        <dbReference type="SAM" id="MobiDB-lite"/>
    </source>
</evidence>
<reference evidence="13" key="1">
    <citation type="submission" date="2025-08" db="UniProtKB">
        <authorList>
            <consortium name="Ensembl"/>
        </authorList>
    </citation>
    <scope>IDENTIFICATION</scope>
</reference>
<dbReference type="PANTHER" id="PTHR31167:SF3">
    <property type="entry name" value="SPINDLE AND CENTRIOLE-ASSOCIATED PROTEIN 1"/>
    <property type="match status" value="1"/>
</dbReference>
<keyword evidence="4" id="KW-0963">Cytoplasm</keyword>
<organism evidence="13 14">
    <name type="scientific">Otus sunia</name>
    <name type="common">Oriental scops-owl</name>
    <dbReference type="NCBI Taxonomy" id="257818"/>
    <lineage>
        <taxon>Eukaryota</taxon>
        <taxon>Metazoa</taxon>
        <taxon>Chordata</taxon>
        <taxon>Craniata</taxon>
        <taxon>Vertebrata</taxon>
        <taxon>Euteleostomi</taxon>
        <taxon>Archelosauria</taxon>
        <taxon>Archosauria</taxon>
        <taxon>Dinosauria</taxon>
        <taxon>Saurischia</taxon>
        <taxon>Theropoda</taxon>
        <taxon>Coelurosauria</taxon>
        <taxon>Aves</taxon>
        <taxon>Neognathae</taxon>
        <taxon>Neoaves</taxon>
        <taxon>Telluraves</taxon>
        <taxon>Strigiformes</taxon>
        <taxon>Strigidae</taxon>
        <taxon>Otus</taxon>
    </lineage>
</organism>
<evidence type="ECO:0000256" key="1">
    <source>
        <dbReference type="ARBA" id="ARBA00004114"/>
    </source>
</evidence>
<feature type="compositionally biased region" description="Basic residues" evidence="12">
    <location>
        <begin position="7"/>
        <end position="22"/>
    </location>
</feature>
<dbReference type="GO" id="GO:0051310">
    <property type="term" value="P:metaphase chromosome alignment"/>
    <property type="evidence" value="ECO:0007669"/>
    <property type="project" value="TreeGrafter"/>
</dbReference>
<feature type="region of interest" description="Disordered" evidence="12">
    <location>
        <begin position="227"/>
        <end position="247"/>
    </location>
</feature>
<keyword evidence="7 11" id="KW-0175">Coiled coil</keyword>
<evidence type="ECO:0000256" key="11">
    <source>
        <dbReference type="SAM" id="Coils"/>
    </source>
</evidence>
<dbReference type="Ensembl" id="ENSOSUT00000013523.1">
    <property type="protein sequence ID" value="ENSOSUP00000013081.1"/>
    <property type="gene ID" value="ENSOSUG00000009417.1"/>
</dbReference>
<evidence type="ECO:0000256" key="7">
    <source>
        <dbReference type="ARBA" id="ARBA00023054"/>
    </source>
</evidence>
<reference evidence="13" key="2">
    <citation type="submission" date="2025-09" db="UniProtKB">
        <authorList>
            <consortium name="Ensembl"/>
        </authorList>
    </citation>
    <scope>IDENTIFICATION</scope>
</reference>
<dbReference type="GO" id="GO:0005819">
    <property type="term" value="C:spindle"/>
    <property type="evidence" value="ECO:0007669"/>
    <property type="project" value="UniProtKB-SubCell"/>
</dbReference>
<evidence type="ECO:0000256" key="10">
    <source>
        <dbReference type="ARBA" id="ARBA00030722"/>
    </source>
</evidence>
<name>A0A8C8B6H8_9STRI</name>
<evidence type="ECO:0000256" key="6">
    <source>
        <dbReference type="ARBA" id="ARBA00022776"/>
    </source>
</evidence>
<comment type="subcellular location">
    <subcellularLocation>
        <location evidence="1">Cytoplasm</location>
        <location evidence="1">Cytoskeleton</location>
        <location evidence="1">Microtubule organizing center</location>
        <location evidence="1">Centrosome</location>
        <location evidence="1">Centriole</location>
    </subcellularLocation>
    <subcellularLocation>
        <location evidence="2">Cytoplasm</location>
        <location evidence="2">Cytoskeleton</location>
        <location evidence="2">Spindle</location>
    </subcellularLocation>
</comment>
<evidence type="ECO:0000256" key="9">
    <source>
        <dbReference type="ARBA" id="ARBA00023306"/>
    </source>
</evidence>
<feature type="coiled-coil region" evidence="11">
    <location>
        <begin position="732"/>
        <end position="759"/>
    </location>
</feature>
<evidence type="ECO:0000313" key="13">
    <source>
        <dbReference type="Ensembl" id="ENSOSUP00000013081.1"/>
    </source>
</evidence>
<feature type="compositionally biased region" description="Basic and acidic residues" evidence="12">
    <location>
        <begin position="605"/>
        <end position="615"/>
    </location>
</feature>
<dbReference type="GO" id="GO:0051301">
    <property type="term" value="P:cell division"/>
    <property type="evidence" value="ECO:0007669"/>
    <property type="project" value="UniProtKB-KW"/>
</dbReference>
<dbReference type="AlphaFoldDB" id="A0A8C8B6H8"/>
<feature type="region of interest" description="Disordered" evidence="12">
    <location>
        <begin position="599"/>
        <end position="620"/>
    </location>
</feature>
<keyword evidence="9" id="KW-0131">Cell cycle</keyword>
<keyword evidence="5" id="KW-0132">Cell division</keyword>
<evidence type="ECO:0000256" key="2">
    <source>
        <dbReference type="ARBA" id="ARBA00004186"/>
    </source>
</evidence>
<dbReference type="GO" id="GO:0046599">
    <property type="term" value="P:regulation of centriole replication"/>
    <property type="evidence" value="ECO:0007669"/>
    <property type="project" value="TreeGrafter"/>
</dbReference>
<dbReference type="InterPro" id="IPR031387">
    <property type="entry name" value="SPICE1"/>
</dbReference>
<dbReference type="Pfam" id="PF15678">
    <property type="entry name" value="SPICE"/>
    <property type="match status" value="1"/>
</dbReference>
<dbReference type="GO" id="GO:0090307">
    <property type="term" value="P:mitotic spindle assembly"/>
    <property type="evidence" value="ECO:0007669"/>
    <property type="project" value="InterPro"/>
</dbReference>
<feature type="region of interest" description="Disordered" evidence="12">
    <location>
        <begin position="260"/>
        <end position="324"/>
    </location>
</feature>
<feature type="region of interest" description="Disordered" evidence="12">
    <location>
        <begin position="1"/>
        <end position="24"/>
    </location>
</feature>
<evidence type="ECO:0000256" key="3">
    <source>
        <dbReference type="ARBA" id="ARBA00018313"/>
    </source>
</evidence>
<feature type="compositionally biased region" description="Polar residues" evidence="12">
    <location>
        <begin position="273"/>
        <end position="293"/>
    </location>
</feature>
<feature type="region of interest" description="Disordered" evidence="12">
    <location>
        <begin position="802"/>
        <end position="846"/>
    </location>
</feature>
<evidence type="ECO:0000256" key="4">
    <source>
        <dbReference type="ARBA" id="ARBA00022490"/>
    </source>
</evidence>
<feature type="compositionally biased region" description="Polar residues" evidence="12">
    <location>
        <begin position="718"/>
        <end position="727"/>
    </location>
</feature>
<keyword evidence="6" id="KW-0498">Mitosis</keyword>
<evidence type="ECO:0000256" key="8">
    <source>
        <dbReference type="ARBA" id="ARBA00023212"/>
    </source>
</evidence>
<evidence type="ECO:0000313" key="14">
    <source>
        <dbReference type="Proteomes" id="UP000694552"/>
    </source>
</evidence>
<evidence type="ECO:0000256" key="5">
    <source>
        <dbReference type="ARBA" id="ARBA00022618"/>
    </source>
</evidence>
<keyword evidence="14" id="KW-1185">Reference proteome</keyword>
<accession>A0A8C8B6H8</accession>